<dbReference type="PANTHER" id="PTHR43386:SF22">
    <property type="entry name" value="OLIGOPEPTIDE TRANSPORT SYSTEM PERMEASE PROTEIN OPPC"/>
    <property type="match status" value="1"/>
</dbReference>
<feature type="domain" description="ABC transmembrane type-1" evidence="8">
    <location>
        <begin position="102"/>
        <end position="291"/>
    </location>
</feature>
<dbReference type="EMBL" id="QFFZ01000053">
    <property type="protein sequence ID" value="TEB09284.1"/>
    <property type="molecule type" value="Genomic_DNA"/>
</dbReference>
<name>A0A4Y7RJW5_9FIRM</name>
<keyword evidence="10" id="KW-1185">Reference proteome</keyword>
<dbReference type="Gene3D" id="1.10.3720.10">
    <property type="entry name" value="MetI-like"/>
    <property type="match status" value="1"/>
</dbReference>
<dbReference type="Proteomes" id="UP000297597">
    <property type="component" value="Unassembled WGS sequence"/>
</dbReference>
<accession>A0A4Y7RJW5</accession>
<evidence type="ECO:0000256" key="6">
    <source>
        <dbReference type="ARBA" id="ARBA00023136"/>
    </source>
</evidence>
<keyword evidence="4 7" id="KW-0812">Transmembrane</keyword>
<feature type="transmembrane region" description="Helical" evidence="7">
    <location>
        <begin position="41"/>
        <end position="59"/>
    </location>
</feature>
<evidence type="ECO:0000256" key="7">
    <source>
        <dbReference type="RuleBase" id="RU363032"/>
    </source>
</evidence>
<dbReference type="SUPFAM" id="SSF161098">
    <property type="entry name" value="MetI-like"/>
    <property type="match status" value="1"/>
</dbReference>
<evidence type="ECO:0000256" key="5">
    <source>
        <dbReference type="ARBA" id="ARBA00022989"/>
    </source>
</evidence>
<dbReference type="OrthoDB" id="9797852at2"/>
<dbReference type="CDD" id="cd06261">
    <property type="entry name" value="TM_PBP2"/>
    <property type="match status" value="1"/>
</dbReference>
<gene>
    <name evidence="9" type="primary">oppC</name>
    <name evidence="9" type="ORF">Pmgp_03273</name>
</gene>
<dbReference type="Pfam" id="PF12911">
    <property type="entry name" value="OppC_N"/>
    <property type="match status" value="1"/>
</dbReference>
<evidence type="ECO:0000313" key="10">
    <source>
        <dbReference type="Proteomes" id="UP000297597"/>
    </source>
</evidence>
<feature type="transmembrane region" description="Helical" evidence="7">
    <location>
        <begin position="167"/>
        <end position="184"/>
    </location>
</feature>
<dbReference type="GO" id="GO:0055085">
    <property type="term" value="P:transmembrane transport"/>
    <property type="evidence" value="ECO:0007669"/>
    <property type="project" value="InterPro"/>
</dbReference>
<dbReference type="PANTHER" id="PTHR43386">
    <property type="entry name" value="OLIGOPEPTIDE TRANSPORT SYSTEM PERMEASE PROTEIN APPC"/>
    <property type="match status" value="1"/>
</dbReference>
<evidence type="ECO:0000256" key="4">
    <source>
        <dbReference type="ARBA" id="ARBA00022692"/>
    </source>
</evidence>
<comment type="subcellular location">
    <subcellularLocation>
        <location evidence="1 7">Cell membrane</location>
        <topology evidence="1 7">Multi-pass membrane protein</topology>
    </subcellularLocation>
</comment>
<dbReference type="InterPro" id="IPR025966">
    <property type="entry name" value="OppC_N"/>
</dbReference>
<dbReference type="GO" id="GO:0005886">
    <property type="term" value="C:plasma membrane"/>
    <property type="evidence" value="ECO:0007669"/>
    <property type="project" value="UniProtKB-SubCell"/>
</dbReference>
<dbReference type="InterPro" id="IPR035906">
    <property type="entry name" value="MetI-like_sf"/>
</dbReference>
<evidence type="ECO:0000259" key="8">
    <source>
        <dbReference type="PROSITE" id="PS50928"/>
    </source>
</evidence>
<keyword evidence="6 7" id="KW-0472">Membrane</keyword>
<evidence type="ECO:0000256" key="1">
    <source>
        <dbReference type="ARBA" id="ARBA00004651"/>
    </source>
</evidence>
<feature type="transmembrane region" description="Helical" evidence="7">
    <location>
        <begin position="141"/>
        <end position="161"/>
    </location>
</feature>
<sequence>MEIKPQMFQPLPDELQAYENTSPPAHGYWKDVWSRFKKHKLAMTGLIIIGLLVLMSVIGPCMSGHTYYDQDLSMVNRAPNSIYWFGTDALGRDLFTRVWWGARISLFIGLLTSVTCLVIGVLYGGISGYLGGRADEIMMRLVEVLLSIPFLLYVILLIILFEPGLKAIFLALGLVCWLNMARIVRGQVLSLKEREYVLAARLLGISKWRILSRHLIPNAMGPIIVTATLLVPEAIFTEAFLSFLGLGVSSPQASWGVLASEGMHGLRNYPWQLFFPAFLISLTMFAFNFVGDGLRDAMDPRGGLT</sequence>
<dbReference type="AlphaFoldDB" id="A0A4Y7RJW5"/>
<dbReference type="InterPro" id="IPR050366">
    <property type="entry name" value="BP-dependent_transpt_permease"/>
</dbReference>
<dbReference type="Pfam" id="PF00528">
    <property type="entry name" value="BPD_transp_1"/>
    <property type="match status" value="1"/>
</dbReference>
<keyword evidence="5 7" id="KW-1133">Transmembrane helix</keyword>
<feature type="transmembrane region" description="Helical" evidence="7">
    <location>
        <begin position="223"/>
        <end position="249"/>
    </location>
</feature>
<evidence type="ECO:0000256" key="3">
    <source>
        <dbReference type="ARBA" id="ARBA00022475"/>
    </source>
</evidence>
<dbReference type="PROSITE" id="PS50928">
    <property type="entry name" value="ABC_TM1"/>
    <property type="match status" value="1"/>
</dbReference>
<comment type="caution">
    <text evidence="9">The sequence shown here is derived from an EMBL/GenBank/DDBJ whole genome shotgun (WGS) entry which is preliminary data.</text>
</comment>
<reference evidence="9 10" key="1">
    <citation type="journal article" date="2018" name="Environ. Microbiol.">
        <title>Novel energy conservation strategies and behaviour of Pelotomaculum schinkii driving syntrophic propionate catabolism.</title>
        <authorList>
            <person name="Hidalgo-Ahumada C.A.P."/>
            <person name="Nobu M.K."/>
            <person name="Narihiro T."/>
            <person name="Tamaki H."/>
            <person name="Liu W.T."/>
            <person name="Kamagata Y."/>
            <person name="Stams A.J.M."/>
            <person name="Imachi H."/>
            <person name="Sousa D.Z."/>
        </authorList>
    </citation>
    <scope>NUCLEOTIDE SEQUENCE [LARGE SCALE GENOMIC DNA]</scope>
    <source>
        <strain evidence="9 10">MGP</strain>
    </source>
</reference>
<feature type="transmembrane region" description="Helical" evidence="7">
    <location>
        <begin position="104"/>
        <end position="129"/>
    </location>
</feature>
<proteinExistence type="inferred from homology"/>
<comment type="similarity">
    <text evidence="7">Belongs to the binding-protein-dependent transport system permease family.</text>
</comment>
<protein>
    <submittedName>
        <fullName evidence="9">Oligopeptide transport system permease protein OppC</fullName>
    </submittedName>
</protein>
<dbReference type="InterPro" id="IPR000515">
    <property type="entry name" value="MetI-like"/>
</dbReference>
<keyword evidence="3" id="KW-1003">Cell membrane</keyword>
<evidence type="ECO:0000256" key="2">
    <source>
        <dbReference type="ARBA" id="ARBA00022448"/>
    </source>
</evidence>
<feature type="transmembrane region" description="Helical" evidence="7">
    <location>
        <begin position="269"/>
        <end position="291"/>
    </location>
</feature>
<evidence type="ECO:0000313" key="9">
    <source>
        <dbReference type="EMBL" id="TEB09284.1"/>
    </source>
</evidence>
<dbReference type="RefSeq" id="WP_134215284.1">
    <property type="nucleotide sequence ID" value="NZ_QFFZ01000053.1"/>
</dbReference>
<organism evidence="9 10">
    <name type="scientific">Pelotomaculum propionicicum</name>
    <dbReference type="NCBI Taxonomy" id="258475"/>
    <lineage>
        <taxon>Bacteria</taxon>
        <taxon>Bacillati</taxon>
        <taxon>Bacillota</taxon>
        <taxon>Clostridia</taxon>
        <taxon>Eubacteriales</taxon>
        <taxon>Desulfotomaculaceae</taxon>
        <taxon>Pelotomaculum</taxon>
    </lineage>
</organism>
<keyword evidence="2 7" id="KW-0813">Transport</keyword>